<protein>
    <recommendedName>
        <fullName evidence="3">Protein kinase domain-containing protein</fullName>
    </recommendedName>
</protein>
<reference evidence="4" key="1">
    <citation type="submission" date="2023-10" db="EMBL/GenBank/DDBJ databases">
        <authorList>
            <person name="Chen Y."/>
            <person name="Shah S."/>
            <person name="Dougan E. K."/>
            <person name="Thang M."/>
            <person name="Chan C."/>
        </authorList>
    </citation>
    <scope>NUCLEOTIDE SEQUENCE [LARGE SCALE GENOMIC DNA]</scope>
</reference>
<dbReference type="InterPro" id="IPR011009">
    <property type="entry name" value="Kinase-like_dom_sf"/>
</dbReference>
<name>A0ABN9WX76_9DINO</name>
<dbReference type="Proteomes" id="UP001189429">
    <property type="component" value="Unassembled WGS sequence"/>
</dbReference>
<feature type="compositionally biased region" description="Basic residues" evidence="2">
    <location>
        <begin position="113"/>
        <end position="122"/>
    </location>
</feature>
<evidence type="ECO:0000259" key="3">
    <source>
        <dbReference type="PROSITE" id="PS50011"/>
    </source>
</evidence>
<sequence>MSPSWRSVLQDHLQPATSLAAALPLRPLVPRQSAPTLMVSHLPRLLRASLVARSVPIRRATCRRTRSRSSEATAVASAGSGTRTATGGRSTATGALSIAALLGPLTRAVRGRPQLRRARGRPRCWSGSGPPRESRSRPASTWTASHVECLTGARPASADWRSRHRGGGGRRGARHLAACSRRQRLGDAGGVAGGRRGQGQVLLPGRRARAGRHAEGCGHQSRLERLSDYWWESDKQRHYAEWAWKALEAALANVREAAVHALREDPPGEGVVPDLLRKRDEARQDALAELKRSIDETAHATRRSHGWRGGAPRQEFLATALERAKVLDSAVRANIGEELRDLEERKRAACRARKTLRSANYQLENAEDNEDGKPDEDEVRRCQEELRVAKRQVREDGAAYNKCVARLWKLAEQAPEVLIHIADQAEKYLRAELRKLELPQQSEVQTVLDDQRDISHYDQELSSMRVLANRRHEVYATSYEGVRCVLKAFSLHERKGLESFIKEILRHMKLRHPLVVPLKQAFFDLNTNKGFLHFDEYECSLEQRIKKPLSRSSKGASVQAGMPDRLAFARRIVHAMIQSVAHMHTHNVVHGDLNPSNWLWDGGKELPRLIDFETAVEAPTEGVAATSVQSTALHTHGYTAPELTADPRRQRTKESDVYALGRSIEQVLRHRSDCPILSHPERKQLQDLVEAMTRNNPDDRISAAKAVQDWWTSTSSADSLVVACDELEHTQSCISDHFTARGDSRPEPISNLIDAVVENPELPLNDERLVMDVVRRGGEMKCLDNRRLYCFKEAQGRLRGPKVFVRIRLWDYSHVWTRYEDRLRRNPDVQPGERRIQVRRCRRTHVRGRY</sequence>
<dbReference type="Pfam" id="PF00069">
    <property type="entry name" value="Pkinase"/>
    <property type="match status" value="1"/>
</dbReference>
<comment type="caution">
    <text evidence="4">The sequence shown here is derived from an EMBL/GenBank/DDBJ whole genome shotgun (WGS) entry which is preliminary data.</text>
</comment>
<evidence type="ECO:0000256" key="1">
    <source>
        <dbReference type="SAM" id="Coils"/>
    </source>
</evidence>
<evidence type="ECO:0000313" key="4">
    <source>
        <dbReference type="EMBL" id="CAK0890012.1"/>
    </source>
</evidence>
<dbReference type="PANTHER" id="PTHR44167:SF24">
    <property type="entry name" value="SERINE_THREONINE-PROTEIN KINASE CHK2"/>
    <property type="match status" value="1"/>
</dbReference>
<dbReference type="SMART" id="SM00220">
    <property type="entry name" value="S_TKc"/>
    <property type="match status" value="1"/>
</dbReference>
<evidence type="ECO:0000313" key="5">
    <source>
        <dbReference type="Proteomes" id="UP001189429"/>
    </source>
</evidence>
<feature type="compositionally biased region" description="Low complexity" evidence="2">
    <location>
        <begin position="70"/>
        <end position="90"/>
    </location>
</feature>
<dbReference type="PANTHER" id="PTHR44167">
    <property type="entry name" value="OVARIAN-SPECIFIC SERINE/THREONINE-PROTEIN KINASE LOK-RELATED"/>
    <property type="match status" value="1"/>
</dbReference>
<feature type="domain" description="Protein kinase" evidence="3">
    <location>
        <begin position="433"/>
        <end position="762"/>
    </location>
</feature>
<evidence type="ECO:0000256" key="2">
    <source>
        <dbReference type="SAM" id="MobiDB-lite"/>
    </source>
</evidence>
<organism evidence="4 5">
    <name type="scientific">Prorocentrum cordatum</name>
    <dbReference type="NCBI Taxonomy" id="2364126"/>
    <lineage>
        <taxon>Eukaryota</taxon>
        <taxon>Sar</taxon>
        <taxon>Alveolata</taxon>
        <taxon>Dinophyceae</taxon>
        <taxon>Prorocentrales</taxon>
        <taxon>Prorocentraceae</taxon>
        <taxon>Prorocentrum</taxon>
    </lineage>
</organism>
<feature type="coiled-coil region" evidence="1">
    <location>
        <begin position="332"/>
        <end position="359"/>
    </location>
</feature>
<keyword evidence="5" id="KW-1185">Reference proteome</keyword>
<dbReference type="SUPFAM" id="SSF56112">
    <property type="entry name" value="Protein kinase-like (PK-like)"/>
    <property type="match status" value="1"/>
</dbReference>
<keyword evidence="1" id="KW-0175">Coiled coil</keyword>
<gene>
    <name evidence="4" type="ORF">PCOR1329_LOCUS70351</name>
</gene>
<dbReference type="EMBL" id="CAUYUJ010019286">
    <property type="protein sequence ID" value="CAK0890012.1"/>
    <property type="molecule type" value="Genomic_DNA"/>
</dbReference>
<dbReference type="InterPro" id="IPR000719">
    <property type="entry name" value="Prot_kinase_dom"/>
</dbReference>
<dbReference type="PROSITE" id="PS50011">
    <property type="entry name" value="PROTEIN_KINASE_DOM"/>
    <property type="match status" value="1"/>
</dbReference>
<dbReference type="Gene3D" id="1.10.510.10">
    <property type="entry name" value="Transferase(Phosphotransferase) domain 1"/>
    <property type="match status" value="1"/>
</dbReference>
<accession>A0ABN9WX76</accession>
<feature type="region of interest" description="Disordered" evidence="2">
    <location>
        <begin position="63"/>
        <end position="90"/>
    </location>
</feature>
<feature type="region of interest" description="Disordered" evidence="2">
    <location>
        <begin position="113"/>
        <end position="143"/>
    </location>
</feature>
<proteinExistence type="predicted"/>